<dbReference type="AlphaFoldDB" id="A0A0F6R2J3"/>
<accession>A0A0F6R2J3</accession>
<reference evidence="1 3" key="1">
    <citation type="journal article" date="2015" name="Genome Announc.">
        <title>Complete Genome Sequence of Corynebacterium kutscheri DSM 20755, a Corynebacterial Type Strain with Remarkably Low G+C Content of Chromosomal DNA.</title>
        <authorList>
            <person name="Ruckert C."/>
            <person name="Albersmeier A."/>
            <person name="Winkler A."/>
            <person name="Tauch A."/>
        </authorList>
    </citation>
    <scope>NUCLEOTIDE SEQUENCE [LARGE SCALE GENOMIC DNA]</scope>
    <source>
        <strain evidence="1 3">DSM 20755</strain>
    </source>
</reference>
<keyword evidence="3" id="KW-1185">Reference proteome</keyword>
<dbReference type="EMBL" id="LR134377">
    <property type="protein sequence ID" value="VEH08969.1"/>
    <property type="molecule type" value="Genomic_DNA"/>
</dbReference>
<evidence type="ECO:0000313" key="2">
    <source>
        <dbReference type="EMBL" id="VEH08969.1"/>
    </source>
</evidence>
<dbReference type="Proteomes" id="UP000033457">
    <property type="component" value="Chromosome"/>
</dbReference>
<dbReference type="RefSeq" id="WP_046440088.1">
    <property type="nucleotide sequence ID" value="NZ_CP011312.1"/>
</dbReference>
<evidence type="ECO:0000313" key="1">
    <source>
        <dbReference type="EMBL" id="AKE41693.1"/>
    </source>
</evidence>
<proteinExistence type="predicted"/>
<dbReference type="STRING" id="35755.UL82_07660"/>
<name>A0A0F6R2J3_9CORY</name>
<gene>
    <name evidence="2" type="ORF">NCTC949_02095</name>
    <name evidence="1" type="ORF">UL82_07660</name>
</gene>
<dbReference type="EMBL" id="CP011312">
    <property type="protein sequence ID" value="AKE41693.1"/>
    <property type="molecule type" value="Genomic_DNA"/>
</dbReference>
<sequence>MDLPDVAGKYGLIGTRSLCMHDPIHERVAKGLHMKITSEVAMNTAVYERLLPWQKRQAFAIAVGMQLDKATLCLRAAAHAWDIACLGKEPLAEVNYILSSYTLTKKKSPPGVKYRSLHVHYDEVVEGVYLRATSLERTIFDIATIYSVREGVLCLIDALHKYPDLDMGIFEKLSHDRRMYRRKGKRNMRTVLEIIKHVPKENQIPMYLRDAIILGTG</sequence>
<reference evidence="2 4" key="2">
    <citation type="submission" date="2018-12" db="EMBL/GenBank/DDBJ databases">
        <authorList>
            <consortium name="Pathogen Informatics"/>
        </authorList>
    </citation>
    <scope>NUCLEOTIDE SEQUENCE [LARGE SCALE GENOMIC DNA]</scope>
    <source>
        <strain evidence="2 4">NCTC949</strain>
    </source>
</reference>
<dbReference type="Proteomes" id="UP000271380">
    <property type="component" value="Chromosome"/>
</dbReference>
<dbReference type="HOGENOM" id="CLU_1270523_0_0_11"/>
<evidence type="ECO:0000313" key="3">
    <source>
        <dbReference type="Proteomes" id="UP000033457"/>
    </source>
</evidence>
<evidence type="ECO:0000313" key="4">
    <source>
        <dbReference type="Proteomes" id="UP000271380"/>
    </source>
</evidence>
<evidence type="ECO:0008006" key="5">
    <source>
        <dbReference type="Google" id="ProtNLM"/>
    </source>
</evidence>
<organism evidence="1 3">
    <name type="scientific">Corynebacterium kutscheri</name>
    <dbReference type="NCBI Taxonomy" id="35755"/>
    <lineage>
        <taxon>Bacteria</taxon>
        <taxon>Bacillati</taxon>
        <taxon>Actinomycetota</taxon>
        <taxon>Actinomycetes</taxon>
        <taxon>Mycobacteriales</taxon>
        <taxon>Corynebacteriaceae</taxon>
        <taxon>Corynebacterium</taxon>
    </lineage>
</organism>
<protein>
    <recommendedName>
        <fullName evidence="5">AbiEi antitoxin C-terminal domain-containing protein</fullName>
    </recommendedName>
</protein>
<dbReference type="KEGG" id="cku:UL82_07660"/>